<keyword evidence="2" id="KW-1185">Reference proteome</keyword>
<dbReference type="PANTHER" id="PTHR35175">
    <property type="entry name" value="DUF1289 DOMAIN-CONTAINING PROTEIN"/>
    <property type="match status" value="1"/>
</dbReference>
<dbReference type="EMBL" id="CP036422">
    <property type="protein sequence ID" value="QFU75503.1"/>
    <property type="molecule type" value="Genomic_DNA"/>
</dbReference>
<evidence type="ECO:0000313" key="1">
    <source>
        <dbReference type="EMBL" id="QFU75503.1"/>
    </source>
</evidence>
<proteinExistence type="predicted"/>
<dbReference type="KEGG" id="halc:EY643_07470"/>
<protein>
    <submittedName>
        <fullName evidence="1">DUF1289 domain-containing protein</fullName>
    </submittedName>
</protein>
<evidence type="ECO:0000313" key="2">
    <source>
        <dbReference type="Proteomes" id="UP000326287"/>
    </source>
</evidence>
<gene>
    <name evidence="1" type="ORF">EY643_07470</name>
</gene>
<dbReference type="RefSeq" id="WP_152661610.1">
    <property type="nucleotide sequence ID" value="NZ_CP036422.1"/>
</dbReference>
<reference evidence="1 2" key="1">
    <citation type="submission" date="2019-02" db="EMBL/GenBank/DDBJ databases">
        <authorList>
            <person name="Li S.-H."/>
        </authorList>
    </citation>
    <scope>NUCLEOTIDE SEQUENCE [LARGE SCALE GENOMIC DNA]</scope>
    <source>
        <strain evidence="1 2">IMCC14385</strain>
    </source>
</reference>
<accession>A0A5P9NI51</accession>
<dbReference type="InterPro" id="IPR010710">
    <property type="entry name" value="DUF1289"/>
</dbReference>
<name>A0A5P9NI51_9GAMM</name>
<sequence>MNNKEPQSPCVSICVLDDGDICAGCYRSAREITDWAMLDADGKRAVLIKANERREEMSGGIKLL</sequence>
<dbReference type="Proteomes" id="UP000326287">
    <property type="component" value="Chromosome"/>
</dbReference>
<dbReference type="AlphaFoldDB" id="A0A5P9NI51"/>
<dbReference type="OrthoDB" id="9811423at2"/>
<dbReference type="Pfam" id="PF06945">
    <property type="entry name" value="DUF1289"/>
    <property type="match status" value="1"/>
</dbReference>
<dbReference type="PANTHER" id="PTHR35175:SF2">
    <property type="entry name" value="DUF1289 DOMAIN-CONTAINING PROTEIN"/>
    <property type="match status" value="1"/>
</dbReference>
<organism evidence="1 2">
    <name type="scientific">Halioglobus maricola</name>
    <dbReference type="NCBI Taxonomy" id="2601894"/>
    <lineage>
        <taxon>Bacteria</taxon>
        <taxon>Pseudomonadati</taxon>
        <taxon>Pseudomonadota</taxon>
        <taxon>Gammaproteobacteria</taxon>
        <taxon>Cellvibrionales</taxon>
        <taxon>Halieaceae</taxon>
        <taxon>Halioglobus</taxon>
    </lineage>
</organism>